<protein>
    <submittedName>
        <fullName evidence="1">Uncharacterized protein</fullName>
    </submittedName>
</protein>
<dbReference type="PANTHER" id="PTHR39757:SF9">
    <property type="entry name" value="CAPSANTHIN_CAPSORUBIN SYNTHASE, CHROMOPLAST PROTEIN"/>
    <property type="match status" value="1"/>
</dbReference>
<dbReference type="EMBL" id="PNBA02000002">
    <property type="protein sequence ID" value="KAG6433110.1"/>
    <property type="molecule type" value="Genomic_DNA"/>
</dbReference>
<proteinExistence type="predicted"/>
<evidence type="ECO:0000313" key="2">
    <source>
        <dbReference type="Proteomes" id="UP000298416"/>
    </source>
</evidence>
<dbReference type="PANTHER" id="PTHR39757">
    <property type="match status" value="1"/>
</dbReference>
<evidence type="ECO:0000313" key="1">
    <source>
        <dbReference type="EMBL" id="KAG6433110.1"/>
    </source>
</evidence>
<sequence>MIRGTALYQRAWDGLWPLERRCQRELYNFGMETLLKLDLNGTRSFFDAFFELDPHLWHGFLSSRLSLGELITLGLSLFGHASAPTKLDMLTKCPVPIAKMQKIKMLKRQIMERKAICGKGQRKSSCGVLDLIIRYLGLNHGGMQKLIRAERILVGRKNKSLTCGIGVTAPKARTRGKLKPLAVYR</sequence>
<reference evidence="1" key="2">
    <citation type="submission" date="2020-08" db="EMBL/GenBank/DDBJ databases">
        <title>Plant Genome Project.</title>
        <authorList>
            <person name="Zhang R.-G."/>
        </authorList>
    </citation>
    <scope>NUCLEOTIDE SEQUENCE</scope>
    <source>
        <strain evidence="1">Huo1</strain>
        <tissue evidence="1">Leaf</tissue>
    </source>
</reference>
<dbReference type="Pfam" id="PF05834">
    <property type="entry name" value="Lycopene_cycl"/>
    <property type="match status" value="1"/>
</dbReference>
<reference evidence="1" key="1">
    <citation type="submission" date="2018-01" db="EMBL/GenBank/DDBJ databases">
        <authorList>
            <person name="Mao J.F."/>
        </authorList>
    </citation>
    <scope>NUCLEOTIDE SEQUENCE</scope>
    <source>
        <strain evidence="1">Huo1</strain>
        <tissue evidence="1">Leaf</tissue>
    </source>
</reference>
<organism evidence="1">
    <name type="scientific">Salvia splendens</name>
    <name type="common">Scarlet sage</name>
    <dbReference type="NCBI Taxonomy" id="180675"/>
    <lineage>
        <taxon>Eukaryota</taxon>
        <taxon>Viridiplantae</taxon>
        <taxon>Streptophyta</taxon>
        <taxon>Embryophyta</taxon>
        <taxon>Tracheophyta</taxon>
        <taxon>Spermatophyta</taxon>
        <taxon>Magnoliopsida</taxon>
        <taxon>eudicotyledons</taxon>
        <taxon>Gunneridae</taxon>
        <taxon>Pentapetalae</taxon>
        <taxon>asterids</taxon>
        <taxon>lamiids</taxon>
        <taxon>Lamiales</taxon>
        <taxon>Lamiaceae</taxon>
        <taxon>Nepetoideae</taxon>
        <taxon>Mentheae</taxon>
        <taxon>Salviinae</taxon>
        <taxon>Salvia</taxon>
        <taxon>Salvia subgen. Calosphace</taxon>
        <taxon>core Calosphace</taxon>
    </lineage>
</organism>
<accession>A0A8X8YHQ0</accession>
<dbReference type="Proteomes" id="UP000298416">
    <property type="component" value="Unassembled WGS sequence"/>
</dbReference>
<name>A0A8X8YHQ0_SALSN</name>
<comment type="caution">
    <text evidence="1">The sequence shown here is derived from an EMBL/GenBank/DDBJ whole genome shotgun (WGS) entry which is preliminary data.</text>
</comment>
<keyword evidence="2" id="KW-1185">Reference proteome</keyword>
<dbReference type="AlphaFoldDB" id="A0A8X8YHQ0"/>
<gene>
    <name evidence="1" type="ORF">SASPL_104717</name>
</gene>